<dbReference type="NCBIfam" id="TIGR00057">
    <property type="entry name" value="L-threonylcarbamoyladenylate synthase"/>
    <property type="match status" value="1"/>
</dbReference>
<dbReference type="InterPro" id="IPR006070">
    <property type="entry name" value="Sua5-like_dom"/>
</dbReference>
<evidence type="ECO:0000259" key="16">
    <source>
        <dbReference type="PROSITE" id="PS51163"/>
    </source>
</evidence>
<dbReference type="GO" id="GO:0006450">
    <property type="term" value="P:regulation of translational fidelity"/>
    <property type="evidence" value="ECO:0007669"/>
    <property type="project" value="TreeGrafter"/>
</dbReference>
<accession>A0A812E0B1</accession>
<comment type="similarity">
    <text evidence="4">Belongs to the SUA5 family.</text>
</comment>
<dbReference type="InterPro" id="IPR050156">
    <property type="entry name" value="TC-AMP_synthase_SUA5"/>
</dbReference>
<evidence type="ECO:0000256" key="11">
    <source>
        <dbReference type="ARBA" id="ARBA00023128"/>
    </source>
</evidence>
<dbReference type="InterPro" id="IPR017945">
    <property type="entry name" value="DHBP_synth_RibB-like_a/b_dom"/>
</dbReference>
<dbReference type="GO" id="GO:0061710">
    <property type="term" value="F:L-threonylcarbamoyladenylate synthase"/>
    <property type="evidence" value="ECO:0007669"/>
    <property type="project" value="UniProtKB-EC"/>
</dbReference>
<dbReference type="GO" id="GO:0005886">
    <property type="term" value="C:plasma membrane"/>
    <property type="evidence" value="ECO:0007669"/>
    <property type="project" value="UniProtKB-SubCell"/>
</dbReference>
<dbReference type="PANTHER" id="PTHR17490">
    <property type="entry name" value="SUA5"/>
    <property type="match status" value="1"/>
</dbReference>
<dbReference type="EMBL" id="CAHIKZ030004736">
    <property type="protein sequence ID" value="CAE1314798.1"/>
    <property type="molecule type" value="Genomic_DNA"/>
</dbReference>
<keyword evidence="11" id="KW-0496">Mitochondrion</keyword>
<dbReference type="PANTHER" id="PTHR17490:SF10">
    <property type="entry name" value="THREONYLCARBAMOYL-AMP SYNTHASE"/>
    <property type="match status" value="1"/>
</dbReference>
<evidence type="ECO:0000256" key="7">
    <source>
        <dbReference type="ARBA" id="ARBA00022475"/>
    </source>
</evidence>
<dbReference type="PROSITE" id="PS51163">
    <property type="entry name" value="YRDC"/>
    <property type="match status" value="1"/>
</dbReference>
<dbReference type="Pfam" id="PF01300">
    <property type="entry name" value="Sua5_yciO_yrdC"/>
    <property type="match status" value="1"/>
</dbReference>
<dbReference type="GO" id="GO:0000049">
    <property type="term" value="F:tRNA binding"/>
    <property type="evidence" value="ECO:0007669"/>
    <property type="project" value="TreeGrafter"/>
</dbReference>
<dbReference type="FunFam" id="3.90.870.10:FF:000007">
    <property type="entry name" value="YrdC N6-threonylcarbamoyltransferase domain containing"/>
    <property type="match status" value="1"/>
</dbReference>
<sequence length="247" mass="26616">MATAGKIIPVNNEEALSVPTKIAAKKLSVGGVIAVPTDTIYGIAGSAQNDQAVGRIYKIKKRNPLKPIAISIADVTDVQKWGVLTVPINLLCDLLPGPVTLVFERTPLLNPRLNPDTKLVGIRIPDHKFVRMLAKAIGGPLALTSANVSDQQSTLSIQEFENLWPKLDLICDGGTIESCTCSRQGSTVIDLSVPGKFKVLRDGSAYRETIMVLKDKYSLEEVVLCLALLSCSLSLPDGLLSILHLYM</sequence>
<keyword evidence="8" id="KW-0963">Cytoplasm</keyword>
<comment type="subunit">
    <text evidence="15">Interacts with RSC1A1.</text>
</comment>
<dbReference type="AlphaFoldDB" id="A0A812E0B1"/>
<feature type="domain" description="YrdC-like" evidence="16">
    <location>
        <begin position="17"/>
        <end position="205"/>
    </location>
</feature>
<evidence type="ECO:0000313" key="17">
    <source>
        <dbReference type="EMBL" id="CAE1314798.1"/>
    </source>
</evidence>
<proteinExistence type="inferred from homology"/>
<evidence type="ECO:0000256" key="3">
    <source>
        <dbReference type="ARBA" id="ARBA00004496"/>
    </source>
</evidence>
<keyword evidence="9" id="KW-0808">Transferase</keyword>
<gene>
    <name evidence="17" type="ORF">SPHA_65833</name>
</gene>
<evidence type="ECO:0000256" key="14">
    <source>
        <dbReference type="ARBA" id="ARBA00058524"/>
    </source>
</evidence>
<evidence type="ECO:0000256" key="9">
    <source>
        <dbReference type="ARBA" id="ARBA00022679"/>
    </source>
</evidence>
<evidence type="ECO:0000313" key="18">
    <source>
        <dbReference type="Proteomes" id="UP000597762"/>
    </source>
</evidence>
<keyword evidence="12" id="KW-0472">Membrane</keyword>
<name>A0A812E0B1_ACAPH</name>
<comment type="caution">
    <text evidence="17">The sequence shown here is derived from an EMBL/GenBank/DDBJ whole genome shotgun (WGS) entry which is preliminary data.</text>
</comment>
<evidence type="ECO:0000256" key="2">
    <source>
        <dbReference type="ARBA" id="ARBA00004202"/>
    </source>
</evidence>
<dbReference type="GO" id="GO:0003725">
    <property type="term" value="F:double-stranded RNA binding"/>
    <property type="evidence" value="ECO:0007669"/>
    <property type="project" value="InterPro"/>
</dbReference>
<protein>
    <recommendedName>
        <fullName evidence="6">Threonylcarbamoyl-AMP synthase</fullName>
        <ecNumber evidence="5">2.7.7.87</ecNumber>
    </recommendedName>
</protein>
<dbReference type="SUPFAM" id="SSF55821">
    <property type="entry name" value="YrdC/RibB"/>
    <property type="match status" value="1"/>
</dbReference>
<evidence type="ECO:0000256" key="5">
    <source>
        <dbReference type="ARBA" id="ARBA00012584"/>
    </source>
</evidence>
<evidence type="ECO:0000256" key="13">
    <source>
        <dbReference type="ARBA" id="ARBA00048366"/>
    </source>
</evidence>
<dbReference type="Proteomes" id="UP000597762">
    <property type="component" value="Unassembled WGS sequence"/>
</dbReference>
<organism evidence="17 18">
    <name type="scientific">Acanthosepion pharaonis</name>
    <name type="common">Pharaoh cuttlefish</name>
    <name type="synonym">Sepia pharaonis</name>
    <dbReference type="NCBI Taxonomy" id="158019"/>
    <lineage>
        <taxon>Eukaryota</taxon>
        <taxon>Metazoa</taxon>
        <taxon>Spiralia</taxon>
        <taxon>Lophotrochozoa</taxon>
        <taxon>Mollusca</taxon>
        <taxon>Cephalopoda</taxon>
        <taxon>Coleoidea</taxon>
        <taxon>Decapodiformes</taxon>
        <taxon>Sepiida</taxon>
        <taxon>Sepiina</taxon>
        <taxon>Sepiidae</taxon>
        <taxon>Acanthosepion</taxon>
    </lineage>
</organism>
<comment type="function">
    <text evidence="14">Cytoplasmic and mitochondrial threonylcarbamoyl-AMP synthase required for the formation of a threonylcarbamoyl group on adenosine at position 37 (t(6)A37) in tRNAs that read codons beginning with adenine. Catalyzes the conversion of L-threonine, HCO(3)(-)/CO(2) and ATP to give threonylcarbamoyl-AMP (TC-AMP) as the acyladenylate intermediate, with the release of diphosphate. Participates in t(6)A37 formation in cytoplasmic and mitochondrial tRNAs. May regulate the activity of some transporters.</text>
</comment>
<dbReference type="GO" id="GO:0005739">
    <property type="term" value="C:mitochondrion"/>
    <property type="evidence" value="ECO:0007669"/>
    <property type="project" value="UniProtKB-SubCell"/>
</dbReference>
<evidence type="ECO:0000256" key="6">
    <source>
        <dbReference type="ARBA" id="ARBA00015492"/>
    </source>
</evidence>
<dbReference type="EC" id="2.7.7.87" evidence="5"/>
<evidence type="ECO:0000256" key="12">
    <source>
        <dbReference type="ARBA" id="ARBA00023136"/>
    </source>
</evidence>
<evidence type="ECO:0000256" key="1">
    <source>
        <dbReference type="ARBA" id="ARBA00004173"/>
    </source>
</evidence>
<comment type="catalytic activity">
    <reaction evidence="13">
        <text>L-threonine + hydrogencarbonate + ATP = L-threonylcarbamoyladenylate + diphosphate + H2O</text>
        <dbReference type="Rhea" id="RHEA:36407"/>
        <dbReference type="ChEBI" id="CHEBI:15377"/>
        <dbReference type="ChEBI" id="CHEBI:17544"/>
        <dbReference type="ChEBI" id="CHEBI:30616"/>
        <dbReference type="ChEBI" id="CHEBI:33019"/>
        <dbReference type="ChEBI" id="CHEBI:57926"/>
        <dbReference type="ChEBI" id="CHEBI:73682"/>
        <dbReference type="EC" id="2.7.7.87"/>
    </reaction>
</comment>
<dbReference type="Gene3D" id="3.90.870.10">
    <property type="entry name" value="DHBP synthase"/>
    <property type="match status" value="1"/>
</dbReference>
<keyword evidence="18" id="KW-1185">Reference proteome</keyword>
<evidence type="ECO:0000256" key="8">
    <source>
        <dbReference type="ARBA" id="ARBA00022490"/>
    </source>
</evidence>
<evidence type="ECO:0000256" key="4">
    <source>
        <dbReference type="ARBA" id="ARBA00007663"/>
    </source>
</evidence>
<evidence type="ECO:0000256" key="10">
    <source>
        <dbReference type="ARBA" id="ARBA00022946"/>
    </source>
</evidence>
<comment type="subcellular location">
    <subcellularLocation>
        <location evidence="2">Cell membrane</location>
        <topology evidence="2">Peripheral membrane protein</topology>
    </subcellularLocation>
    <subcellularLocation>
        <location evidence="3">Cytoplasm</location>
    </subcellularLocation>
    <subcellularLocation>
        <location evidence="1">Mitochondrion</location>
    </subcellularLocation>
</comment>
<keyword evidence="7" id="KW-1003">Cell membrane</keyword>
<dbReference type="OrthoDB" id="3648309at2759"/>
<evidence type="ECO:0000256" key="15">
    <source>
        <dbReference type="ARBA" id="ARBA00063146"/>
    </source>
</evidence>
<keyword evidence="10" id="KW-0809">Transit peptide</keyword>
<reference evidence="17" key="1">
    <citation type="submission" date="2021-01" db="EMBL/GenBank/DDBJ databases">
        <authorList>
            <person name="Li R."/>
            <person name="Bekaert M."/>
        </authorList>
    </citation>
    <scope>NUCLEOTIDE SEQUENCE</scope>
    <source>
        <strain evidence="17">Farmed</strain>
    </source>
</reference>